<comment type="subcellular location">
    <subcellularLocation>
        <location evidence="1">Cell membrane</location>
        <topology evidence="1">Multi-pass membrane protein</topology>
    </subcellularLocation>
</comment>
<feature type="transmembrane region" description="Helical" evidence="8">
    <location>
        <begin position="33"/>
        <end position="50"/>
    </location>
</feature>
<feature type="transmembrane region" description="Helical" evidence="8">
    <location>
        <begin position="206"/>
        <end position="225"/>
    </location>
</feature>
<reference evidence="10 11" key="1">
    <citation type="submission" date="2018-06" db="EMBL/GenBank/DDBJ databases">
        <authorList>
            <consortium name="Pathogen Informatics"/>
            <person name="Doyle S."/>
        </authorList>
    </citation>
    <scope>NUCLEOTIDE SEQUENCE [LARGE SCALE GENOMIC DNA]</scope>
    <source>
        <strain evidence="10 11">NCTC10376</strain>
    </source>
</reference>
<dbReference type="Proteomes" id="UP000254331">
    <property type="component" value="Unassembled WGS sequence"/>
</dbReference>
<dbReference type="Pfam" id="PF00892">
    <property type="entry name" value="EamA"/>
    <property type="match status" value="1"/>
</dbReference>
<keyword evidence="7 8" id="KW-0472">Membrane</keyword>
<feature type="transmembrane region" description="Helical" evidence="8">
    <location>
        <begin position="131"/>
        <end position="148"/>
    </location>
</feature>
<evidence type="ECO:0000256" key="6">
    <source>
        <dbReference type="ARBA" id="ARBA00022989"/>
    </source>
</evidence>
<keyword evidence="5 8" id="KW-0812">Transmembrane</keyword>
<feature type="transmembrane region" description="Helical" evidence="8">
    <location>
        <begin position="100"/>
        <end position="119"/>
    </location>
</feature>
<organism evidence="10 11">
    <name type="scientific">Proteus vulgaris</name>
    <dbReference type="NCBI Taxonomy" id="585"/>
    <lineage>
        <taxon>Bacteria</taxon>
        <taxon>Pseudomonadati</taxon>
        <taxon>Pseudomonadota</taxon>
        <taxon>Gammaproteobacteria</taxon>
        <taxon>Enterobacterales</taxon>
        <taxon>Morganellaceae</taxon>
        <taxon>Proteus</taxon>
    </lineage>
</organism>
<evidence type="ECO:0000256" key="8">
    <source>
        <dbReference type="SAM" id="Phobius"/>
    </source>
</evidence>
<evidence type="ECO:0000256" key="5">
    <source>
        <dbReference type="ARBA" id="ARBA00022692"/>
    </source>
</evidence>
<dbReference type="EMBL" id="UGTW01000001">
    <property type="protein sequence ID" value="SUC15747.1"/>
    <property type="molecule type" value="Genomic_DNA"/>
</dbReference>
<dbReference type="InterPro" id="IPR000620">
    <property type="entry name" value="EamA_dom"/>
</dbReference>
<gene>
    <name evidence="10" type="primary">rarD_1</name>
    <name evidence="10" type="ORF">NCTC10376_01607</name>
</gene>
<feature type="transmembrane region" description="Helical" evidence="8">
    <location>
        <begin position="70"/>
        <end position="88"/>
    </location>
</feature>
<dbReference type="GO" id="GO:0005886">
    <property type="term" value="C:plasma membrane"/>
    <property type="evidence" value="ECO:0007669"/>
    <property type="project" value="UniProtKB-SubCell"/>
</dbReference>
<sequence length="324" mass="37040">MPNDTLDNVIGYDNPVTHFLSINSRDSMSQKNTMKGVLCALGAYLIWGIAPVYFKSIQEVPAEEILTHRILWSFFFMLILMTLSRHWPYLRQLIRQPKKILLLALTAVIIATNWLTYIWAVNHGYMLEASLGYFINPLVNVLFGMLFLSERFRRMQWVAVGLAFTGVFIQLWHFGSVPVIGLSLAVTFGLYGLLRKKLGVDAQTGMLVETLWLFPVALVYILFFTHSPTSNMLENSWSLNTLLIAAGIITTVPLLLFTEAAHHLRLSTLGFFQYIGPTLMFILATMVYDEKIDAERLVTFGFIWVALILFTLDALYTQRRLRRS</sequence>
<evidence type="ECO:0000256" key="7">
    <source>
        <dbReference type="ARBA" id="ARBA00023136"/>
    </source>
</evidence>
<dbReference type="InterPro" id="IPR037185">
    <property type="entry name" value="EmrE-like"/>
</dbReference>
<comment type="similarity">
    <text evidence="2">Belongs to the EamA transporter family.</text>
</comment>
<feature type="transmembrane region" description="Helical" evidence="8">
    <location>
        <begin position="155"/>
        <end position="172"/>
    </location>
</feature>
<dbReference type="PANTHER" id="PTHR22911:SF137">
    <property type="entry name" value="SOLUTE CARRIER FAMILY 35 MEMBER G2-RELATED"/>
    <property type="match status" value="1"/>
</dbReference>
<dbReference type="AlphaFoldDB" id="A0A379F7Z9"/>
<feature type="transmembrane region" description="Helical" evidence="8">
    <location>
        <begin position="237"/>
        <end position="257"/>
    </location>
</feature>
<feature type="domain" description="EamA" evidence="9">
    <location>
        <begin position="34"/>
        <end position="169"/>
    </location>
</feature>
<evidence type="ECO:0000256" key="2">
    <source>
        <dbReference type="ARBA" id="ARBA00007362"/>
    </source>
</evidence>
<evidence type="ECO:0000256" key="3">
    <source>
        <dbReference type="ARBA" id="ARBA00022448"/>
    </source>
</evidence>
<protein>
    <submittedName>
        <fullName evidence="10">Chloramphenicol-sensitive protein</fullName>
    </submittedName>
</protein>
<keyword evidence="6 8" id="KW-1133">Transmembrane helix</keyword>
<accession>A0A379F7Z9</accession>
<evidence type="ECO:0000256" key="4">
    <source>
        <dbReference type="ARBA" id="ARBA00022475"/>
    </source>
</evidence>
<feature type="transmembrane region" description="Helical" evidence="8">
    <location>
        <begin position="269"/>
        <end position="288"/>
    </location>
</feature>
<keyword evidence="4" id="KW-1003">Cell membrane</keyword>
<feature type="transmembrane region" description="Helical" evidence="8">
    <location>
        <begin position="178"/>
        <end position="194"/>
    </location>
</feature>
<evidence type="ECO:0000259" key="9">
    <source>
        <dbReference type="Pfam" id="PF00892"/>
    </source>
</evidence>
<dbReference type="InterPro" id="IPR004626">
    <property type="entry name" value="RarD"/>
</dbReference>
<evidence type="ECO:0000256" key="1">
    <source>
        <dbReference type="ARBA" id="ARBA00004651"/>
    </source>
</evidence>
<feature type="transmembrane region" description="Helical" evidence="8">
    <location>
        <begin position="294"/>
        <end position="316"/>
    </location>
</feature>
<proteinExistence type="inferred from homology"/>
<keyword evidence="3" id="KW-0813">Transport</keyword>
<name>A0A379F7Z9_PROVU</name>
<evidence type="ECO:0000313" key="10">
    <source>
        <dbReference type="EMBL" id="SUC15747.1"/>
    </source>
</evidence>
<dbReference type="NCBIfam" id="TIGR00688">
    <property type="entry name" value="rarD"/>
    <property type="match status" value="1"/>
</dbReference>
<dbReference type="SUPFAM" id="SSF103481">
    <property type="entry name" value="Multidrug resistance efflux transporter EmrE"/>
    <property type="match status" value="2"/>
</dbReference>
<dbReference type="PANTHER" id="PTHR22911">
    <property type="entry name" value="ACYL-MALONYL CONDENSING ENZYME-RELATED"/>
    <property type="match status" value="1"/>
</dbReference>
<evidence type="ECO:0000313" key="11">
    <source>
        <dbReference type="Proteomes" id="UP000254331"/>
    </source>
</evidence>